<evidence type="ECO:0000256" key="1">
    <source>
        <dbReference type="SAM" id="Phobius"/>
    </source>
</evidence>
<evidence type="ECO:0008006" key="4">
    <source>
        <dbReference type="Google" id="ProtNLM"/>
    </source>
</evidence>
<dbReference type="Proteomes" id="UP000176504">
    <property type="component" value="Unassembled WGS sequence"/>
</dbReference>
<sequence length="535" mass="62119">MGFLVGGYNDQIFILWQSWCMNAEGAFNATSFCSYYAYPYGIDINVFYSQPILWGVFFLLARVLGGVTAYNILIFLGGALGLLFSYLLFRKWFSFYVSVSLALSYALSSYFFVHVGSHVDLSQIWVFPAFLLIFLKAIRSQKLTYYLFSGLFISVTLLISNYYGYFLYLLSLLFFFIEVIKPEVFRNGKKLLWKVFAFAVMGISSLIVAIPFVTPYFRANFISNTQDSLEENKLKVVRPIEDFFIFSSRPWHFLLPSTRNPFFGKFSEEVISQLERKDYFLFKNYFHDEHAGLFLGLSNLLLMIFSVYLFFKSQVELKDREVMLKMLFVLFMLILFSFPPYFAVSQSKIYLPSYALYLFFPMFRVLSRLGVIILLVTLFISGFGLSYIEKKIPNILFLIILLLLTSFGLVQSFVPVRLTNVSVTPPVFTFLRYNTSKDSVIAVYPYTEGNKVLFWMREHQRRFANPRGFHIGDFDSAEFTSKLKTDEGLDDARISGINYLLVFKSSSAASLHFFKGSEQIRLLKEFDDSYIYTFN</sequence>
<comment type="caution">
    <text evidence="2">The sequence shown here is derived from an EMBL/GenBank/DDBJ whole genome shotgun (WGS) entry which is preliminary data.</text>
</comment>
<evidence type="ECO:0000313" key="2">
    <source>
        <dbReference type="EMBL" id="OGC54967.1"/>
    </source>
</evidence>
<name>A0A1F4VCW8_UNCKA</name>
<feature type="transmembrane region" description="Helical" evidence="1">
    <location>
        <begin position="143"/>
        <end position="159"/>
    </location>
</feature>
<feature type="transmembrane region" description="Helical" evidence="1">
    <location>
        <begin position="395"/>
        <end position="414"/>
    </location>
</feature>
<gene>
    <name evidence="2" type="ORF">A3A78_03225</name>
</gene>
<feature type="transmembrane region" description="Helical" evidence="1">
    <location>
        <begin position="323"/>
        <end position="345"/>
    </location>
</feature>
<proteinExistence type="predicted"/>
<keyword evidence="1" id="KW-0472">Membrane</keyword>
<feature type="transmembrane region" description="Helical" evidence="1">
    <location>
        <begin position="365"/>
        <end position="388"/>
    </location>
</feature>
<feature type="transmembrane region" description="Helical" evidence="1">
    <location>
        <begin position="70"/>
        <end position="89"/>
    </location>
</feature>
<dbReference type="EMBL" id="MEVI01000003">
    <property type="protein sequence ID" value="OGC54967.1"/>
    <property type="molecule type" value="Genomic_DNA"/>
</dbReference>
<dbReference type="AlphaFoldDB" id="A0A1F4VCW8"/>
<feature type="transmembrane region" description="Helical" evidence="1">
    <location>
        <begin position="291"/>
        <end position="311"/>
    </location>
</feature>
<feature type="transmembrane region" description="Helical" evidence="1">
    <location>
        <begin position="121"/>
        <end position="138"/>
    </location>
</feature>
<keyword evidence="1" id="KW-0812">Transmembrane</keyword>
<accession>A0A1F4VCW8</accession>
<feature type="transmembrane region" description="Helical" evidence="1">
    <location>
        <begin position="96"/>
        <end position="115"/>
    </location>
</feature>
<organism evidence="2 3">
    <name type="scientific">candidate division WWE3 bacterium RIFCSPLOWO2_01_FULL_41_18</name>
    <dbReference type="NCBI Taxonomy" id="1802625"/>
    <lineage>
        <taxon>Bacteria</taxon>
        <taxon>Katanobacteria</taxon>
    </lineage>
</organism>
<keyword evidence="1" id="KW-1133">Transmembrane helix</keyword>
<feature type="transmembrane region" description="Helical" evidence="1">
    <location>
        <begin position="192"/>
        <end position="213"/>
    </location>
</feature>
<evidence type="ECO:0000313" key="3">
    <source>
        <dbReference type="Proteomes" id="UP000176504"/>
    </source>
</evidence>
<protein>
    <recommendedName>
        <fullName evidence="4">Glycosyltransferase RgtA/B/C/D-like domain-containing protein</fullName>
    </recommendedName>
</protein>
<reference evidence="2 3" key="1">
    <citation type="journal article" date="2016" name="Nat. Commun.">
        <title>Thousands of microbial genomes shed light on interconnected biogeochemical processes in an aquifer system.</title>
        <authorList>
            <person name="Anantharaman K."/>
            <person name="Brown C.T."/>
            <person name="Hug L.A."/>
            <person name="Sharon I."/>
            <person name="Castelle C.J."/>
            <person name="Probst A.J."/>
            <person name="Thomas B.C."/>
            <person name="Singh A."/>
            <person name="Wilkins M.J."/>
            <person name="Karaoz U."/>
            <person name="Brodie E.L."/>
            <person name="Williams K.H."/>
            <person name="Hubbard S.S."/>
            <person name="Banfield J.F."/>
        </authorList>
    </citation>
    <scope>NUCLEOTIDE SEQUENCE [LARGE SCALE GENOMIC DNA]</scope>
</reference>